<sequence>MPTEMHPLLPR</sequence>
<organism evidence="1">
    <name type="scientific">Arundo donax</name>
    <name type="common">Giant reed</name>
    <name type="synonym">Donax arundinaceus</name>
    <dbReference type="NCBI Taxonomy" id="35708"/>
    <lineage>
        <taxon>Eukaryota</taxon>
        <taxon>Viridiplantae</taxon>
        <taxon>Streptophyta</taxon>
        <taxon>Embryophyta</taxon>
        <taxon>Tracheophyta</taxon>
        <taxon>Spermatophyta</taxon>
        <taxon>Magnoliopsida</taxon>
        <taxon>Liliopsida</taxon>
        <taxon>Poales</taxon>
        <taxon>Poaceae</taxon>
        <taxon>PACMAD clade</taxon>
        <taxon>Arundinoideae</taxon>
        <taxon>Arundineae</taxon>
        <taxon>Arundo</taxon>
    </lineage>
</organism>
<evidence type="ECO:0000313" key="1">
    <source>
        <dbReference type="EMBL" id="JAE37316.1"/>
    </source>
</evidence>
<reference evidence="1" key="1">
    <citation type="submission" date="2014-09" db="EMBL/GenBank/DDBJ databases">
        <authorList>
            <person name="Magalhaes I.L.F."/>
            <person name="Oliveira U."/>
            <person name="Santos F.R."/>
            <person name="Vidigal T.H.D.A."/>
            <person name="Brescovit A.D."/>
            <person name="Santos A.J."/>
        </authorList>
    </citation>
    <scope>NUCLEOTIDE SEQUENCE</scope>
    <source>
        <tissue evidence="1">Shoot tissue taken approximately 20 cm above the soil surface</tissue>
    </source>
</reference>
<accession>A0A0A9HQY5</accession>
<reference evidence="1" key="2">
    <citation type="journal article" date="2015" name="Data Brief">
        <title>Shoot transcriptome of the giant reed, Arundo donax.</title>
        <authorList>
            <person name="Barrero R.A."/>
            <person name="Guerrero F.D."/>
            <person name="Moolhuijzen P."/>
            <person name="Goolsby J.A."/>
            <person name="Tidwell J."/>
            <person name="Bellgard S.E."/>
            <person name="Bellgard M.I."/>
        </authorList>
    </citation>
    <scope>NUCLEOTIDE SEQUENCE</scope>
    <source>
        <tissue evidence="1">Shoot tissue taken approximately 20 cm above the soil surface</tissue>
    </source>
</reference>
<name>A0A0A9HQY5_ARUDO</name>
<proteinExistence type="predicted"/>
<protein>
    <submittedName>
        <fullName evidence="1">Uncharacterized protein</fullName>
    </submittedName>
</protein>
<dbReference type="EMBL" id="GBRH01160580">
    <property type="protein sequence ID" value="JAE37316.1"/>
    <property type="molecule type" value="Transcribed_RNA"/>
</dbReference>